<feature type="compositionally biased region" description="Pro residues" evidence="1">
    <location>
        <begin position="619"/>
        <end position="628"/>
    </location>
</feature>
<feature type="compositionally biased region" description="Acidic residues" evidence="1">
    <location>
        <begin position="52"/>
        <end position="61"/>
    </location>
</feature>
<feature type="compositionally biased region" description="Low complexity" evidence="1">
    <location>
        <begin position="474"/>
        <end position="487"/>
    </location>
</feature>
<feature type="compositionally biased region" description="Basic and acidic residues" evidence="1">
    <location>
        <begin position="634"/>
        <end position="650"/>
    </location>
</feature>
<feature type="compositionally biased region" description="Pro residues" evidence="1">
    <location>
        <begin position="395"/>
        <end position="408"/>
    </location>
</feature>
<feature type="compositionally biased region" description="Basic and acidic residues" evidence="1">
    <location>
        <begin position="168"/>
        <end position="189"/>
    </location>
</feature>
<feature type="compositionally biased region" description="Low complexity" evidence="1">
    <location>
        <begin position="259"/>
        <end position="270"/>
    </location>
</feature>
<feature type="region of interest" description="Disordered" evidence="1">
    <location>
        <begin position="1"/>
        <end position="31"/>
    </location>
</feature>
<feature type="compositionally biased region" description="Basic and acidic residues" evidence="1">
    <location>
        <begin position="860"/>
        <end position="872"/>
    </location>
</feature>
<sequence length="1102" mass="121014">MARSRRAPLARSASLPLSNMSARKSASVSAGGVNVRRLMLLREAAAEHKSDNEDDDEDELEDKAPNNECGNPFCRQVLSNRYARFCEDKPMCQRYRALKLQCLANAQADSDQEDTQPLSYFLKKKKKKNEKKGEEFAIPRKNKAEGKKTLDLSVEGTGQKDTLKKKRETQLEEKKKILKRAREGAESSGKEAAAAVPFSRSPSITSSVSSVEEVAPLTKRLKNKVYLRPETVETGKETNIPRVKKRRLSRHTSADHVLSRSAPSSPVRAAGTPAAPVSETNWKIPRAKPIRPRTTLQAMRNMNVDLVPLGVATPASLAGGGRYVQNGNRSAVQSLRASDPRARPPKMTKFTPPAVPAPAAAVLSSAPSRPVPQPTVPAPQPTVQAPAPPEQAQFPPLPPQAPFLPQPVPRSSRSNTPLSSPVENSAVVSSGNTSSGSVTHSNGPVARPPEVHRISTADYRKNRKSDAEWRQQGELPSRSSSLERSTSFPGNRAPGFPPPASAYPPAPPRLRRNDSAPLSTYREPRLAVDPRRQYPGDMRPYYDSDGNRMEYRDRPEGRGDGHVPAQRGARNFPPPHDLYPPRQQEMSSFGMHDAGYDYQEDTRAPPPVEQSYWREPSCGEPPAPPPPKRATSPRRGEVERVNDDRKKSDHDDLEDPPLFSYHDEFLPGLLYVFIHKFPGSLEAVLNVTKKPRKMNWYIKYAERIERFCGAFDLQIKFEGLAVKVTVRGREWLTLHATSTITLYLDVIKSLRAEAITWKVFYEEMEKARGHYTSMYGSQVNESYCFLRAWNDLKKPGNYISLARQANYLCGARLHHWNFVIGKVEIGSGSHEDKREAFRLATVSALDFLLSIGSGRRIIRKREPPERASEPDTRRRRSSSRESTANDRERTPPVTSQENATEPSSATAVASEQPSEQPSAGESAACAEQSASTPQPKSSTEPLSSAATQTNLDEPATSRPNNQEVESDPGEEMSVSDTSDVTPAASPRTQSDPSSGVPLTVPESGKTTASAAPGLAATPTSEAAEKQCAAPADSNSPATESMGTTPAGKSATADGDGDSTSYKDTAVSSTPLRRCMMCEMIRMRKPDGERCLRCQQKANEVLN</sequence>
<feature type="region of interest" description="Disordered" evidence="1">
    <location>
        <begin position="320"/>
        <end position="655"/>
    </location>
</feature>
<feature type="compositionally biased region" description="Basic and acidic residues" evidence="1">
    <location>
        <begin position="522"/>
        <end position="561"/>
    </location>
</feature>
<feature type="compositionally biased region" description="Low complexity" evidence="1">
    <location>
        <begin position="9"/>
        <end position="18"/>
    </location>
</feature>
<organism evidence="2 3">
    <name type="scientific">Phytophthora oleae</name>
    <dbReference type="NCBI Taxonomy" id="2107226"/>
    <lineage>
        <taxon>Eukaryota</taxon>
        <taxon>Sar</taxon>
        <taxon>Stramenopiles</taxon>
        <taxon>Oomycota</taxon>
        <taxon>Peronosporomycetes</taxon>
        <taxon>Peronosporales</taxon>
        <taxon>Peronosporaceae</taxon>
        <taxon>Phytophthora</taxon>
    </lineage>
</organism>
<evidence type="ECO:0000256" key="1">
    <source>
        <dbReference type="SAM" id="MobiDB-lite"/>
    </source>
</evidence>
<feature type="compositionally biased region" description="Low complexity" evidence="1">
    <location>
        <begin position="357"/>
        <end position="368"/>
    </location>
</feature>
<feature type="compositionally biased region" description="Low complexity" evidence="1">
    <location>
        <begin position="424"/>
        <end position="443"/>
    </location>
</feature>
<evidence type="ECO:0000313" key="3">
    <source>
        <dbReference type="Proteomes" id="UP001632037"/>
    </source>
</evidence>
<dbReference type="Proteomes" id="UP001632037">
    <property type="component" value="Unassembled WGS sequence"/>
</dbReference>
<protein>
    <submittedName>
        <fullName evidence="2">Uncharacterized protein</fullName>
    </submittedName>
</protein>
<feature type="region of interest" description="Disordered" evidence="1">
    <location>
        <begin position="46"/>
        <end position="66"/>
    </location>
</feature>
<feature type="compositionally biased region" description="Low complexity" evidence="1">
    <location>
        <begin position="190"/>
        <end position="214"/>
    </location>
</feature>
<feature type="region of interest" description="Disordered" evidence="1">
    <location>
        <begin position="131"/>
        <end position="215"/>
    </location>
</feature>
<feature type="compositionally biased region" description="Polar residues" evidence="1">
    <location>
        <begin position="19"/>
        <end position="28"/>
    </location>
</feature>
<feature type="compositionally biased region" description="Polar residues" evidence="1">
    <location>
        <begin position="974"/>
        <end position="993"/>
    </location>
</feature>
<feature type="compositionally biased region" description="Basic and acidic residues" evidence="1">
    <location>
        <begin position="131"/>
        <end position="150"/>
    </location>
</feature>
<dbReference type="EMBL" id="JBIMZQ010000005">
    <property type="protein sequence ID" value="KAL3671199.1"/>
    <property type="molecule type" value="Genomic_DNA"/>
</dbReference>
<gene>
    <name evidence="2" type="ORF">V7S43_003131</name>
</gene>
<feature type="region of interest" description="Disordered" evidence="1">
    <location>
        <begin position="859"/>
        <end position="1064"/>
    </location>
</feature>
<keyword evidence="3" id="KW-1185">Reference proteome</keyword>
<dbReference type="AlphaFoldDB" id="A0ABD3FZW6"/>
<feature type="compositionally biased region" description="Polar residues" evidence="1">
    <location>
        <begin position="892"/>
        <end position="919"/>
    </location>
</feature>
<evidence type="ECO:0000313" key="2">
    <source>
        <dbReference type="EMBL" id="KAL3671199.1"/>
    </source>
</evidence>
<reference evidence="2 3" key="1">
    <citation type="submission" date="2024-09" db="EMBL/GenBank/DDBJ databases">
        <title>Genome sequencing and assembly of Phytophthora oleae, isolate VK10A, causative agent of rot of olive drupes.</title>
        <authorList>
            <person name="Conti Taguali S."/>
            <person name="Riolo M."/>
            <person name="La Spada F."/>
            <person name="Cacciola S.O."/>
            <person name="Dionisio G."/>
        </authorList>
    </citation>
    <scope>NUCLEOTIDE SEQUENCE [LARGE SCALE GENOMIC DNA]</scope>
    <source>
        <strain evidence="2 3">VK10A</strain>
    </source>
</reference>
<feature type="compositionally biased region" description="Pro residues" evidence="1">
    <location>
        <begin position="369"/>
        <end position="380"/>
    </location>
</feature>
<proteinExistence type="predicted"/>
<feature type="compositionally biased region" description="Low complexity" evidence="1">
    <location>
        <begin position="381"/>
        <end position="394"/>
    </location>
</feature>
<feature type="compositionally biased region" description="Pro residues" evidence="1">
    <location>
        <begin position="495"/>
        <end position="508"/>
    </location>
</feature>
<feature type="compositionally biased region" description="Polar residues" evidence="1">
    <location>
        <begin position="325"/>
        <end position="336"/>
    </location>
</feature>
<feature type="compositionally biased region" description="Basic and acidic residues" evidence="1">
    <location>
        <begin position="449"/>
        <end position="471"/>
    </location>
</feature>
<feature type="region of interest" description="Disordered" evidence="1">
    <location>
        <begin position="246"/>
        <end position="281"/>
    </location>
</feature>
<comment type="caution">
    <text evidence="2">The sequence shown here is derived from an EMBL/GenBank/DDBJ whole genome shotgun (WGS) entry which is preliminary data.</text>
</comment>
<name>A0ABD3FZW6_9STRA</name>
<feature type="compositionally biased region" description="Polar residues" evidence="1">
    <location>
        <begin position="411"/>
        <end position="423"/>
    </location>
</feature>
<accession>A0ABD3FZW6</accession>
<feature type="compositionally biased region" description="Polar residues" evidence="1">
    <location>
        <begin position="928"/>
        <end position="963"/>
    </location>
</feature>
<feature type="compositionally biased region" description="Polar residues" evidence="1">
    <location>
        <begin position="1032"/>
        <end position="1043"/>
    </location>
</feature>